<comment type="caution">
    <text evidence="1">The sequence shown here is derived from an EMBL/GenBank/DDBJ whole genome shotgun (WGS) entry which is preliminary data.</text>
</comment>
<name>A0A3E2DME3_9ACTN</name>
<evidence type="ECO:0000313" key="1">
    <source>
        <dbReference type="EMBL" id="RFT46545.1"/>
    </source>
</evidence>
<accession>A0A3E2DME3</accession>
<proteinExistence type="predicted"/>
<sequence>MSSSTKKLHFFRLVYTSRMDASSKPRQVQWRSKLSEQKRKGTFFEFGEESSYEAELHDEGTLIMGKRVDPNDYQRTDGQRFAPIADDNQDSYLARVNIAVLYDFNAFAVLGASAEAPGVKVIEALANTLDPGGEGAWKTEPIMSDPDISQFKKARKVKRMTVRTTVFPTNLLSGLKNEDYGSAFESFSDALGSAEVELTMDIKVKRPKNNQGAQDKLKQFTSVFMGDPGLKKLDAYPTDTEFTQDVLRLVEYRLTQQVELPQQLDPAAMCEAVAREAEKRQKEVQDWIKKAERR</sequence>
<dbReference type="Proteomes" id="UP000259211">
    <property type="component" value="Unassembled WGS sequence"/>
</dbReference>
<dbReference type="EMBL" id="NOWI01000002">
    <property type="protein sequence ID" value="RFT46545.1"/>
    <property type="molecule type" value="Genomic_DNA"/>
</dbReference>
<evidence type="ECO:0000313" key="2">
    <source>
        <dbReference type="Proteomes" id="UP000259211"/>
    </source>
</evidence>
<protein>
    <submittedName>
        <fullName evidence="1">Uncharacterized protein</fullName>
    </submittedName>
</protein>
<reference evidence="1 2" key="1">
    <citation type="submission" date="2017-07" db="EMBL/GenBank/DDBJ databases">
        <authorList>
            <person name="Sun Z.S."/>
            <person name="Albrecht U."/>
            <person name="Echele G."/>
            <person name="Lee C.C."/>
        </authorList>
    </citation>
    <scope>NUCLEOTIDE SEQUENCE [LARGE SCALE GENOMIC DNA]</scope>
    <source>
        <strain evidence="1 2">P16-029</strain>
    </source>
</reference>
<gene>
    <name evidence="1" type="ORF">CHT91_03115</name>
</gene>
<organism evidence="1 2">
    <name type="scientific">Cutibacterium avidum</name>
    <dbReference type="NCBI Taxonomy" id="33010"/>
    <lineage>
        <taxon>Bacteria</taxon>
        <taxon>Bacillati</taxon>
        <taxon>Actinomycetota</taxon>
        <taxon>Actinomycetes</taxon>
        <taxon>Propionibacteriales</taxon>
        <taxon>Propionibacteriaceae</taxon>
        <taxon>Cutibacterium</taxon>
    </lineage>
</organism>
<dbReference type="AlphaFoldDB" id="A0A3E2DME3"/>
<dbReference type="RefSeq" id="WP_117188689.1">
    <property type="nucleotide sequence ID" value="NZ_NOWI01000002.1"/>
</dbReference>